<evidence type="ECO:0000313" key="10">
    <source>
        <dbReference type="EMBL" id="GIP16764.1"/>
    </source>
</evidence>
<evidence type="ECO:0000256" key="1">
    <source>
        <dbReference type="ARBA" id="ARBA00004635"/>
    </source>
</evidence>
<keyword evidence="3" id="KW-0309">Germination</keyword>
<dbReference type="GO" id="GO:0016020">
    <property type="term" value="C:membrane"/>
    <property type="evidence" value="ECO:0007669"/>
    <property type="project" value="UniProtKB-SubCell"/>
</dbReference>
<evidence type="ECO:0000256" key="2">
    <source>
        <dbReference type="ARBA" id="ARBA00007886"/>
    </source>
</evidence>
<dbReference type="Pfam" id="PF05504">
    <property type="entry name" value="Spore_GerAC"/>
    <property type="match status" value="1"/>
</dbReference>
<dbReference type="PANTHER" id="PTHR35789">
    <property type="entry name" value="SPORE GERMINATION PROTEIN B3"/>
    <property type="match status" value="1"/>
</dbReference>
<evidence type="ECO:0000313" key="11">
    <source>
        <dbReference type="Proteomes" id="UP000683139"/>
    </source>
</evidence>
<reference evidence="10" key="1">
    <citation type="submission" date="2021-03" db="EMBL/GenBank/DDBJ databases">
        <title>Antimicrobial resistance genes in bacteria isolated from Japanese honey, and their potential for conferring macrolide and lincosamide resistance in the American foulbrood pathogen Paenibacillus larvae.</title>
        <authorList>
            <person name="Okamoto M."/>
            <person name="Kumagai M."/>
            <person name="Kanamori H."/>
            <person name="Takamatsu D."/>
        </authorList>
    </citation>
    <scope>NUCLEOTIDE SEQUENCE</scope>
    <source>
        <strain evidence="10">J40TS1</strain>
    </source>
</reference>
<dbReference type="InterPro" id="IPR038501">
    <property type="entry name" value="Spore_GerAC_C_sf"/>
</dbReference>
<sequence>MILTSCWDRQELNEIAIVVGMGVDKIDDDILLSVQIVNPGNVAAQTAGSLESAPVITYTQRGKSIFEAIRKLTKLSSRKLYYSHLRIVVFSEQVAKEGISPLLDFLARDHELRTDYYVLISRNTEAQHILEITTLMDRIPANKLFSSLETSHWAWAATGKVTIDRLIELIAMEGDEAVLTGIIIKGDMQEGETMENTHRLALRTLLQYDGMAFFKKDKLVGWLNEDASKVYNYIKNSVISSVGVYACPEQEGEMTVEVTDAKSRVKGMVRNNQPKVKVSLNIEVNVGELECSMDLTQEHTLQQIELTLEESFKKVVEDTIAEMQTKYQIDIFGFGEAIHRANPSYWLEHKEEWSELFAKLDVQVDMDFHVRAIGGFNRSVPMQKEE</sequence>
<evidence type="ECO:0000256" key="6">
    <source>
        <dbReference type="ARBA" id="ARBA00023139"/>
    </source>
</evidence>
<dbReference type="Pfam" id="PF25198">
    <property type="entry name" value="Spore_GerAC_N"/>
    <property type="match status" value="1"/>
</dbReference>
<organism evidence="10 11">
    <name type="scientific">Paenibacillus montaniterrae</name>
    <dbReference type="NCBI Taxonomy" id="429341"/>
    <lineage>
        <taxon>Bacteria</taxon>
        <taxon>Bacillati</taxon>
        <taxon>Bacillota</taxon>
        <taxon>Bacilli</taxon>
        <taxon>Bacillales</taxon>
        <taxon>Paenibacillaceae</taxon>
        <taxon>Paenibacillus</taxon>
    </lineage>
</organism>
<evidence type="ECO:0000256" key="3">
    <source>
        <dbReference type="ARBA" id="ARBA00022544"/>
    </source>
</evidence>
<dbReference type="Proteomes" id="UP000683139">
    <property type="component" value="Unassembled WGS sequence"/>
</dbReference>
<keyword evidence="7" id="KW-0449">Lipoprotein</keyword>
<gene>
    <name evidence="10" type="primary">gerKC</name>
    <name evidence="10" type="ORF">J40TS1_24060</name>
</gene>
<dbReference type="GO" id="GO:0009847">
    <property type="term" value="P:spore germination"/>
    <property type="evidence" value="ECO:0007669"/>
    <property type="project" value="InterPro"/>
</dbReference>
<evidence type="ECO:0000256" key="5">
    <source>
        <dbReference type="ARBA" id="ARBA00023136"/>
    </source>
</evidence>
<comment type="subcellular location">
    <subcellularLocation>
        <location evidence="1">Membrane</location>
        <topology evidence="1">Lipid-anchor</topology>
    </subcellularLocation>
</comment>
<proteinExistence type="inferred from homology"/>
<dbReference type="NCBIfam" id="TIGR02887">
    <property type="entry name" value="spore_ger_x_C"/>
    <property type="match status" value="1"/>
</dbReference>
<keyword evidence="6" id="KW-0564">Palmitate</keyword>
<dbReference type="InterPro" id="IPR046953">
    <property type="entry name" value="Spore_GerAC-like_C"/>
</dbReference>
<keyword evidence="4" id="KW-0732">Signal</keyword>
<protein>
    <submittedName>
        <fullName evidence="10">Spore germination protein KC</fullName>
    </submittedName>
</protein>
<evidence type="ECO:0000256" key="7">
    <source>
        <dbReference type="ARBA" id="ARBA00023288"/>
    </source>
</evidence>
<dbReference type="PANTHER" id="PTHR35789:SF1">
    <property type="entry name" value="SPORE GERMINATION PROTEIN B3"/>
    <property type="match status" value="1"/>
</dbReference>
<keyword evidence="11" id="KW-1185">Reference proteome</keyword>
<comment type="caution">
    <text evidence="10">The sequence shown here is derived from an EMBL/GenBank/DDBJ whole genome shotgun (WGS) entry which is preliminary data.</text>
</comment>
<dbReference type="AlphaFoldDB" id="A0A920CZ84"/>
<comment type="similarity">
    <text evidence="2">Belongs to the GerABKC lipoprotein family.</text>
</comment>
<dbReference type="InterPro" id="IPR057336">
    <property type="entry name" value="GerAC_N"/>
</dbReference>
<evidence type="ECO:0000259" key="8">
    <source>
        <dbReference type="Pfam" id="PF05504"/>
    </source>
</evidence>
<feature type="domain" description="Spore germination protein N-terminal" evidence="9">
    <location>
        <begin position="8"/>
        <end position="182"/>
    </location>
</feature>
<dbReference type="Gene3D" id="3.30.300.210">
    <property type="entry name" value="Nutrient germinant receptor protein C, domain 3"/>
    <property type="match status" value="1"/>
</dbReference>
<evidence type="ECO:0000259" key="9">
    <source>
        <dbReference type="Pfam" id="PF25198"/>
    </source>
</evidence>
<feature type="domain" description="Spore germination GerAC-like C-terminal" evidence="8">
    <location>
        <begin position="209"/>
        <end position="374"/>
    </location>
</feature>
<name>A0A920CZ84_9BACL</name>
<dbReference type="InterPro" id="IPR008844">
    <property type="entry name" value="Spore_GerAC-like"/>
</dbReference>
<evidence type="ECO:0000256" key="4">
    <source>
        <dbReference type="ARBA" id="ARBA00022729"/>
    </source>
</evidence>
<dbReference type="EMBL" id="BOSE01000004">
    <property type="protein sequence ID" value="GIP16764.1"/>
    <property type="molecule type" value="Genomic_DNA"/>
</dbReference>
<accession>A0A920CZ84</accession>
<keyword evidence="5" id="KW-0472">Membrane</keyword>
<dbReference type="Gene3D" id="6.20.190.10">
    <property type="entry name" value="Nutrient germinant receptor protein C, domain 1"/>
    <property type="match status" value="1"/>
</dbReference>